<dbReference type="PANTHER" id="PTHR30298">
    <property type="entry name" value="H REPEAT-ASSOCIATED PREDICTED TRANSPOSASE"/>
    <property type="match status" value="1"/>
</dbReference>
<dbReference type="EMBL" id="JABBXF010000038">
    <property type="protein sequence ID" value="NVK79499.1"/>
    <property type="molecule type" value="Genomic_DNA"/>
</dbReference>
<proteinExistence type="predicted"/>
<comment type="caution">
    <text evidence="2">The sequence shown here is derived from an EMBL/GenBank/DDBJ whole genome shotgun (WGS) entry which is preliminary data.</text>
</comment>
<sequence>MRRVLQRVDGDALDSAIGAWLAARDPDRPTPDQDAAARPRRSLAVDGKTVRGARRADGTHVLLLAAMTGTGPVTAQREVDGKTNEITVFRHTARDEIRRVKTAAVARGLAFPYATQAVQIVRRRRTVTAGKVTLEHVYAVTDLTAQQADAPEIAHRVREHSGIENKIHHVRDTTFAADASRVRTETAPRAMAALRNLAIGALRLTGCNNIAAGLRKHGRDTTRPLATHGIT</sequence>
<dbReference type="AlphaFoldDB" id="A0A7Y7E8J4"/>
<name>A0A7Y7E8J4_STRMO</name>
<dbReference type="PANTHER" id="PTHR30298:SF0">
    <property type="entry name" value="PROTEIN YBFL-RELATED"/>
    <property type="match status" value="1"/>
</dbReference>
<feature type="region of interest" description="Disordered" evidence="1">
    <location>
        <begin position="23"/>
        <end position="50"/>
    </location>
</feature>
<dbReference type="InterPro" id="IPR051698">
    <property type="entry name" value="Transposase_11-like"/>
</dbReference>
<accession>A0A7Y7E8J4</accession>
<evidence type="ECO:0000313" key="3">
    <source>
        <dbReference type="Proteomes" id="UP000587462"/>
    </source>
</evidence>
<gene>
    <name evidence="2" type="ORF">HG542_17745</name>
</gene>
<keyword evidence="3" id="KW-1185">Reference proteome</keyword>
<evidence type="ECO:0000256" key="1">
    <source>
        <dbReference type="SAM" id="MobiDB-lite"/>
    </source>
</evidence>
<evidence type="ECO:0000313" key="2">
    <source>
        <dbReference type="EMBL" id="NVK79499.1"/>
    </source>
</evidence>
<dbReference type="RefSeq" id="WP_176606669.1">
    <property type="nucleotide sequence ID" value="NZ_BNBU01000001.1"/>
</dbReference>
<protein>
    <submittedName>
        <fullName evidence="2">Transposase</fullName>
    </submittedName>
</protein>
<dbReference type="Proteomes" id="UP000587462">
    <property type="component" value="Unassembled WGS sequence"/>
</dbReference>
<reference evidence="2 3" key="1">
    <citation type="submission" date="2020-04" db="EMBL/GenBank/DDBJ databases">
        <title>Draft Genome Sequence of Streptomyces morookaense DSM 40503, an 8-azaguanine-producing strain.</title>
        <authorList>
            <person name="Qi J."/>
            <person name="Gao J.-M."/>
        </authorList>
    </citation>
    <scope>NUCLEOTIDE SEQUENCE [LARGE SCALE GENOMIC DNA]</scope>
    <source>
        <strain evidence="2 3">DSM 40503</strain>
    </source>
</reference>
<organism evidence="2 3">
    <name type="scientific">Streptomyces morookaense</name>
    <name type="common">Streptoverticillium morookaense</name>
    <dbReference type="NCBI Taxonomy" id="1970"/>
    <lineage>
        <taxon>Bacteria</taxon>
        <taxon>Bacillati</taxon>
        <taxon>Actinomycetota</taxon>
        <taxon>Actinomycetes</taxon>
        <taxon>Kitasatosporales</taxon>
        <taxon>Streptomycetaceae</taxon>
        <taxon>Streptomyces</taxon>
    </lineage>
</organism>
<feature type="compositionally biased region" description="Basic and acidic residues" evidence="1">
    <location>
        <begin position="24"/>
        <end position="37"/>
    </location>
</feature>